<dbReference type="PROSITE" id="PS00028">
    <property type="entry name" value="ZINC_FINGER_C2H2_1"/>
    <property type="match status" value="2"/>
</dbReference>
<protein>
    <recommendedName>
        <fullName evidence="8">C2H2-type domain-containing protein</fullName>
    </recommendedName>
</protein>
<sequence length="68" mass="7988">MVVHLTTHTGDKPFMCDMCGQTFGVKHNLTHHRHIHAQDKPFGCTQCGAMFQMRRYLKRHEKTHKGKR</sequence>
<evidence type="ECO:0000313" key="9">
    <source>
        <dbReference type="EMBL" id="CAG2054611.1"/>
    </source>
</evidence>
<evidence type="ECO:0000256" key="4">
    <source>
        <dbReference type="ARBA" id="ARBA00022771"/>
    </source>
</evidence>
<keyword evidence="2" id="KW-0479">Metal-binding</keyword>
<accession>A0ABN7NP07</accession>
<feature type="domain" description="C2H2-type" evidence="8">
    <location>
        <begin position="42"/>
        <end position="68"/>
    </location>
</feature>
<dbReference type="InterPro" id="IPR013087">
    <property type="entry name" value="Znf_C2H2_type"/>
</dbReference>
<evidence type="ECO:0000256" key="7">
    <source>
        <dbReference type="PROSITE-ProRule" id="PRU00042"/>
    </source>
</evidence>
<dbReference type="PROSITE" id="PS50157">
    <property type="entry name" value="ZINC_FINGER_C2H2_2"/>
    <property type="match status" value="2"/>
</dbReference>
<dbReference type="Pfam" id="PF00096">
    <property type="entry name" value="zf-C2H2"/>
    <property type="match status" value="2"/>
</dbReference>
<dbReference type="PANTHER" id="PTHR23226:SF416">
    <property type="entry name" value="FI01424P"/>
    <property type="match status" value="1"/>
</dbReference>
<evidence type="ECO:0000256" key="2">
    <source>
        <dbReference type="ARBA" id="ARBA00022723"/>
    </source>
</evidence>
<reference evidence="9" key="1">
    <citation type="submission" date="2021-03" db="EMBL/GenBank/DDBJ databases">
        <authorList>
            <person name="Tran Van P."/>
        </authorList>
    </citation>
    <scope>NUCLEOTIDE SEQUENCE</scope>
</reference>
<proteinExistence type="predicted"/>
<keyword evidence="6" id="KW-0539">Nucleus</keyword>
<dbReference type="Gene3D" id="3.30.160.60">
    <property type="entry name" value="Classic Zinc Finger"/>
    <property type="match status" value="2"/>
</dbReference>
<evidence type="ECO:0000259" key="8">
    <source>
        <dbReference type="PROSITE" id="PS50157"/>
    </source>
</evidence>
<comment type="caution">
    <text evidence="9">The sequence shown here is derived from an EMBL/GenBank/DDBJ whole genome shotgun (WGS) entry which is preliminary data.</text>
</comment>
<evidence type="ECO:0000256" key="1">
    <source>
        <dbReference type="ARBA" id="ARBA00004123"/>
    </source>
</evidence>
<evidence type="ECO:0000256" key="6">
    <source>
        <dbReference type="ARBA" id="ARBA00023242"/>
    </source>
</evidence>
<evidence type="ECO:0000313" key="10">
    <source>
        <dbReference type="Proteomes" id="UP001153148"/>
    </source>
</evidence>
<dbReference type="SUPFAM" id="SSF57667">
    <property type="entry name" value="beta-beta-alpha zinc fingers"/>
    <property type="match status" value="1"/>
</dbReference>
<dbReference type="EMBL" id="CAJPIN010001525">
    <property type="protein sequence ID" value="CAG2054611.1"/>
    <property type="molecule type" value="Genomic_DNA"/>
</dbReference>
<keyword evidence="5" id="KW-0862">Zinc</keyword>
<dbReference type="InterPro" id="IPR036236">
    <property type="entry name" value="Znf_C2H2_sf"/>
</dbReference>
<keyword evidence="4 7" id="KW-0863">Zinc-finger</keyword>
<organism evidence="9 10">
    <name type="scientific">Timema podura</name>
    <name type="common">Walking stick</name>
    <dbReference type="NCBI Taxonomy" id="61482"/>
    <lineage>
        <taxon>Eukaryota</taxon>
        <taxon>Metazoa</taxon>
        <taxon>Ecdysozoa</taxon>
        <taxon>Arthropoda</taxon>
        <taxon>Hexapoda</taxon>
        <taxon>Insecta</taxon>
        <taxon>Pterygota</taxon>
        <taxon>Neoptera</taxon>
        <taxon>Polyneoptera</taxon>
        <taxon>Phasmatodea</taxon>
        <taxon>Timematodea</taxon>
        <taxon>Timematoidea</taxon>
        <taxon>Timematidae</taxon>
        <taxon>Timema</taxon>
    </lineage>
</organism>
<gene>
    <name evidence="9" type="ORF">TPAB3V08_LOCUS1632</name>
</gene>
<keyword evidence="10" id="KW-1185">Reference proteome</keyword>
<name>A0ABN7NP07_TIMPD</name>
<dbReference type="Proteomes" id="UP001153148">
    <property type="component" value="Unassembled WGS sequence"/>
</dbReference>
<dbReference type="PANTHER" id="PTHR23226">
    <property type="entry name" value="ZINC FINGER AND SCAN DOMAIN-CONTAINING"/>
    <property type="match status" value="1"/>
</dbReference>
<keyword evidence="3" id="KW-0677">Repeat</keyword>
<evidence type="ECO:0000256" key="5">
    <source>
        <dbReference type="ARBA" id="ARBA00022833"/>
    </source>
</evidence>
<feature type="domain" description="C2H2-type" evidence="8">
    <location>
        <begin position="14"/>
        <end position="41"/>
    </location>
</feature>
<comment type="subcellular location">
    <subcellularLocation>
        <location evidence="1">Nucleus</location>
    </subcellularLocation>
</comment>
<evidence type="ECO:0000256" key="3">
    <source>
        <dbReference type="ARBA" id="ARBA00022737"/>
    </source>
</evidence>
<dbReference type="SMART" id="SM00355">
    <property type="entry name" value="ZnF_C2H2"/>
    <property type="match status" value="2"/>
</dbReference>